<proteinExistence type="inferred from homology"/>
<dbReference type="Gene3D" id="3.40.50.720">
    <property type="entry name" value="NAD(P)-binding Rossmann-like Domain"/>
    <property type="match status" value="2"/>
</dbReference>
<dbReference type="InterPro" id="IPR006140">
    <property type="entry name" value="D-isomer_DH_NAD-bd"/>
</dbReference>
<dbReference type="Pfam" id="PF00389">
    <property type="entry name" value="2-Hacid_dh"/>
    <property type="match status" value="1"/>
</dbReference>
<evidence type="ECO:0000256" key="2">
    <source>
        <dbReference type="ARBA" id="ARBA00023002"/>
    </source>
</evidence>
<evidence type="ECO:0000313" key="8">
    <source>
        <dbReference type="Proteomes" id="UP000280668"/>
    </source>
</evidence>
<name>A0A3N2BBK3_9MICO</name>
<comment type="caution">
    <text evidence="7">The sequence shown here is derived from an EMBL/GenBank/DDBJ whole genome shotgun (WGS) entry which is preliminary data.</text>
</comment>
<dbReference type="InterPro" id="IPR036291">
    <property type="entry name" value="NAD(P)-bd_dom_sf"/>
</dbReference>
<dbReference type="Pfam" id="PF02826">
    <property type="entry name" value="2-Hacid_dh_C"/>
    <property type="match status" value="1"/>
</dbReference>
<dbReference type="InterPro" id="IPR050223">
    <property type="entry name" value="D-isomer_2-hydroxyacid_DH"/>
</dbReference>
<evidence type="ECO:0000256" key="1">
    <source>
        <dbReference type="ARBA" id="ARBA00005854"/>
    </source>
</evidence>
<reference evidence="7 8" key="1">
    <citation type="submission" date="2018-11" db="EMBL/GenBank/DDBJ databases">
        <title>Sequencing the genomes of 1000 actinobacteria strains.</title>
        <authorList>
            <person name="Klenk H.-P."/>
        </authorList>
    </citation>
    <scope>NUCLEOTIDE SEQUENCE [LARGE SCALE GENOMIC DNA]</scope>
    <source>
        <strain evidence="7 8">DSM 11294</strain>
    </source>
</reference>
<keyword evidence="2 4" id="KW-0560">Oxidoreductase</keyword>
<dbReference type="InterPro" id="IPR006139">
    <property type="entry name" value="D-isomer_2_OHA_DH_cat_dom"/>
</dbReference>
<dbReference type="GO" id="GO:0051287">
    <property type="term" value="F:NAD binding"/>
    <property type="evidence" value="ECO:0007669"/>
    <property type="project" value="InterPro"/>
</dbReference>
<dbReference type="Proteomes" id="UP000280668">
    <property type="component" value="Unassembled WGS sequence"/>
</dbReference>
<sequence>MRQPRALLVMAPATFELQFGRAHLDRLASAADLPSPLVVSSFAEAGAALAQTEVLLTSWGCPPITDDVLDAAPQLRAIVHAAGSVRHLVPASIHHRGVQVTTAADLNAIPVAEFTLAAVIFAGKRALPLAELGRQSPASWETSISSHALSNLGRTIGIVGFSRIGRRVIDLLSVLETEAILVADPVADPAEVEAAGARLLPLEDVLAHSDVLSLHAPLLPATTGMIGAAELASLPDGATVINTARGGLIDHEALTRECRSGRLDAILDVTDPEPLPAGHPLLGLPNVTVTPHLAGSLGKETHRLADFAVDAVVAFAEGAVLPGALTPKASEVSA</sequence>
<dbReference type="InterPro" id="IPR029753">
    <property type="entry name" value="D-isomer_DH_CS"/>
</dbReference>
<dbReference type="PANTHER" id="PTHR10996">
    <property type="entry name" value="2-HYDROXYACID DEHYDROGENASE-RELATED"/>
    <property type="match status" value="1"/>
</dbReference>
<accession>A0A3N2BBK3</accession>
<dbReference type="PROSITE" id="PS00670">
    <property type="entry name" value="D_2_HYDROXYACID_DH_2"/>
    <property type="match status" value="1"/>
</dbReference>
<keyword evidence="3" id="KW-0520">NAD</keyword>
<organism evidence="7 8">
    <name type="scientific">Bogoriella caseilytica</name>
    <dbReference type="NCBI Taxonomy" id="56055"/>
    <lineage>
        <taxon>Bacteria</taxon>
        <taxon>Bacillati</taxon>
        <taxon>Actinomycetota</taxon>
        <taxon>Actinomycetes</taxon>
        <taxon>Micrococcales</taxon>
        <taxon>Bogoriellaceae</taxon>
        <taxon>Bogoriella</taxon>
    </lineage>
</organism>
<dbReference type="AlphaFoldDB" id="A0A3N2BBK3"/>
<dbReference type="PANTHER" id="PTHR10996:SF178">
    <property type="entry name" value="2-HYDROXYACID DEHYDROGENASE YGL185C-RELATED"/>
    <property type="match status" value="1"/>
</dbReference>
<evidence type="ECO:0000256" key="4">
    <source>
        <dbReference type="RuleBase" id="RU003719"/>
    </source>
</evidence>
<evidence type="ECO:0000259" key="6">
    <source>
        <dbReference type="Pfam" id="PF02826"/>
    </source>
</evidence>
<dbReference type="SUPFAM" id="SSF52283">
    <property type="entry name" value="Formate/glycerate dehydrogenase catalytic domain-like"/>
    <property type="match status" value="1"/>
</dbReference>
<keyword evidence="8" id="KW-1185">Reference proteome</keyword>
<dbReference type="EMBL" id="RKHK01000001">
    <property type="protein sequence ID" value="ROR72641.1"/>
    <property type="molecule type" value="Genomic_DNA"/>
</dbReference>
<evidence type="ECO:0000313" key="7">
    <source>
        <dbReference type="EMBL" id="ROR72641.1"/>
    </source>
</evidence>
<evidence type="ECO:0000256" key="3">
    <source>
        <dbReference type="ARBA" id="ARBA00023027"/>
    </source>
</evidence>
<dbReference type="CDD" id="cd12167">
    <property type="entry name" value="2-Hacid_dh_8"/>
    <property type="match status" value="1"/>
</dbReference>
<dbReference type="OrthoDB" id="4324715at2"/>
<comment type="similarity">
    <text evidence="1 4">Belongs to the D-isomer specific 2-hydroxyacid dehydrogenase family.</text>
</comment>
<dbReference type="GO" id="GO:0030267">
    <property type="term" value="F:glyoxylate reductase (NADPH) activity"/>
    <property type="evidence" value="ECO:0007669"/>
    <property type="project" value="TreeGrafter"/>
</dbReference>
<evidence type="ECO:0000259" key="5">
    <source>
        <dbReference type="Pfam" id="PF00389"/>
    </source>
</evidence>
<dbReference type="GO" id="GO:0005829">
    <property type="term" value="C:cytosol"/>
    <property type="evidence" value="ECO:0007669"/>
    <property type="project" value="TreeGrafter"/>
</dbReference>
<dbReference type="SUPFAM" id="SSF51735">
    <property type="entry name" value="NAD(P)-binding Rossmann-fold domains"/>
    <property type="match status" value="1"/>
</dbReference>
<feature type="domain" description="D-isomer specific 2-hydroxyacid dehydrogenase NAD-binding" evidence="6">
    <location>
        <begin position="139"/>
        <end position="294"/>
    </location>
</feature>
<dbReference type="GO" id="GO:0016618">
    <property type="term" value="F:hydroxypyruvate reductase [NAD(P)H] activity"/>
    <property type="evidence" value="ECO:0007669"/>
    <property type="project" value="TreeGrafter"/>
</dbReference>
<gene>
    <name evidence="7" type="ORF">EDD31_0999</name>
</gene>
<dbReference type="RefSeq" id="WP_123303177.1">
    <property type="nucleotide sequence ID" value="NZ_RKHK01000001.1"/>
</dbReference>
<feature type="domain" description="D-isomer specific 2-hydroxyacid dehydrogenase catalytic" evidence="5">
    <location>
        <begin position="48"/>
        <end position="321"/>
    </location>
</feature>
<protein>
    <submittedName>
        <fullName evidence="7">Phosphoglycerate dehydrogenase-like enzyme</fullName>
    </submittedName>
</protein>